<evidence type="ECO:0000313" key="8">
    <source>
        <dbReference type="Proteomes" id="UP000007058"/>
    </source>
</evidence>
<dbReference type="PROSITE" id="PS51063">
    <property type="entry name" value="HTH_CRP_2"/>
    <property type="match status" value="1"/>
</dbReference>
<dbReference type="PANTHER" id="PTHR24567">
    <property type="entry name" value="CRP FAMILY TRANSCRIPTIONAL REGULATORY PROTEIN"/>
    <property type="match status" value="1"/>
</dbReference>
<dbReference type="InterPro" id="IPR000595">
    <property type="entry name" value="cNMP-bd_dom"/>
</dbReference>
<dbReference type="Pfam" id="PF00027">
    <property type="entry name" value="cNMP_binding"/>
    <property type="match status" value="1"/>
</dbReference>
<reference evidence="7 8" key="1">
    <citation type="journal article" date="2005" name="DNA Res.">
        <title>Complete genome sequence of the facultative anaerobic magnetotactic bacterium Magnetospirillum sp. strain AMB-1.</title>
        <authorList>
            <person name="Matsunaga T."/>
            <person name="Okamura Y."/>
            <person name="Fukuda Y."/>
            <person name="Wahyudi A.T."/>
            <person name="Murase Y."/>
            <person name="Takeyama H."/>
        </authorList>
    </citation>
    <scope>NUCLEOTIDE SEQUENCE [LARGE SCALE GENOMIC DNA]</scope>
    <source>
        <strain evidence="8">ATCC 700264 / AMB-1</strain>
    </source>
</reference>
<dbReference type="InterPro" id="IPR036390">
    <property type="entry name" value="WH_DNA-bd_sf"/>
</dbReference>
<dbReference type="Gene3D" id="1.10.10.10">
    <property type="entry name" value="Winged helix-like DNA-binding domain superfamily/Winged helix DNA-binding domain"/>
    <property type="match status" value="1"/>
</dbReference>
<keyword evidence="3" id="KW-0804">Transcription</keyword>
<dbReference type="STRING" id="342108.amb3351"/>
<name>Q2W1X0_PARM1</name>
<feature type="domain" description="HTH crp-type" evidence="6">
    <location>
        <begin position="223"/>
        <end position="287"/>
    </location>
</feature>
<keyword evidence="1" id="KW-0805">Transcription regulation</keyword>
<evidence type="ECO:0000256" key="2">
    <source>
        <dbReference type="ARBA" id="ARBA00023125"/>
    </source>
</evidence>
<evidence type="ECO:0000256" key="3">
    <source>
        <dbReference type="ARBA" id="ARBA00023163"/>
    </source>
</evidence>
<dbReference type="CDD" id="cd00038">
    <property type="entry name" value="CAP_ED"/>
    <property type="match status" value="1"/>
</dbReference>
<evidence type="ECO:0000259" key="6">
    <source>
        <dbReference type="PROSITE" id="PS51063"/>
    </source>
</evidence>
<dbReference type="InterPro" id="IPR050397">
    <property type="entry name" value="Env_Response_Regulators"/>
</dbReference>
<dbReference type="PANTHER" id="PTHR24567:SF74">
    <property type="entry name" value="HTH-TYPE TRANSCRIPTIONAL REGULATOR ARCR"/>
    <property type="match status" value="1"/>
</dbReference>
<accession>Q2W1X0</accession>
<dbReference type="InterPro" id="IPR018490">
    <property type="entry name" value="cNMP-bd_dom_sf"/>
</dbReference>
<dbReference type="GO" id="GO:0003677">
    <property type="term" value="F:DNA binding"/>
    <property type="evidence" value="ECO:0007669"/>
    <property type="project" value="UniProtKB-KW"/>
</dbReference>
<evidence type="ECO:0000256" key="4">
    <source>
        <dbReference type="SAM" id="MobiDB-lite"/>
    </source>
</evidence>
<organism evidence="7 8">
    <name type="scientific">Paramagnetospirillum magneticum (strain ATCC 700264 / AMB-1)</name>
    <name type="common">Magnetospirillum magneticum</name>
    <dbReference type="NCBI Taxonomy" id="342108"/>
    <lineage>
        <taxon>Bacteria</taxon>
        <taxon>Pseudomonadati</taxon>
        <taxon>Pseudomonadota</taxon>
        <taxon>Alphaproteobacteria</taxon>
        <taxon>Rhodospirillales</taxon>
        <taxon>Magnetospirillaceae</taxon>
        <taxon>Paramagnetospirillum</taxon>
    </lineage>
</organism>
<keyword evidence="8" id="KW-1185">Reference proteome</keyword>
<feature type="compositionally biased region" description="Basic and acidic residues" evidence="4">
    <location>
        <begin position="1"/>
        <end position="23"/>
    </location>
</feature>
<protein>
    <submittedName>
        <fullName evidence="7">cAMP-binding protein-catabolite gene activator and regulatory subunit of cAMP-dependent protein kinase</fullName>
    </submittedName>
</protein>
<dbReference type="PROSITE" id="PS50042">
    <property type="entry name" value="CNMP_BINDING_3"/>
    <property type="match status" value="1"/>
</dbReference>
<proteinExistence type="predicted"/>
<dbReference type="AlphaFoldDB" id="Q2W1X0"/>
<dbReference type="InterPro" id="IPR036388">
    <property type="entry name" value="WH-like_DNA-bd_sf"/>
</dbReference>
<gene>
    <name evidence="7" type="ordered locus">amb3351</name>
</gene>
<dbReference type="KEGG" id="mag:amb3351"/>
<dbReference type="Pfam" id="PF13545">
    <property type="entry name" value="HTH_Crp_2"/>
    <property type="match status" value="1"/>
</dbReference>
<dbReference type="GO" id="GO:0005829">
    <property type="term" value="C:cytosol"/>
    <property type="evidence" value="ECO:0007669"/>
    <property type="project" value="TreeGrafter"/>
</dbReference>
<dbReference type="SMART" id="SM00419">
    <property type="entry name" value="HTH_CRP"/>
    <property type="match status" value="1"/>
</dbReference>
<keyword evidence="2" id="KW-0238">DNA-binding</keyword>
<evidence type="ECO:0000259" key="5">
    <source>
        <dbReference type="PROSITE" id="PS50042"/>
    </source>
</evidence>
<dbReference type="Gene3D" id="2.60.120.10">
    <property type="entry name" value="Jelly Rolls"/>
    <property type="match status" value="1"/>
</dbReference>
<evidence type="ECO:0000313" key="7">
    <source>
        <dbReference type="EMBL" id="BAE52155.1"/>
    </source>
</evidence>
<feature type="domain" description="Cyclic nucleotide-binding" evidence="5">
    <location>
        <begin position="87"/>
        <end position="209"/>
    </location>
</feature>
<dbReference type="HOGENOM" id="CLU_075053_7_1_5"/>
<dbReference type="GO" id="GO:0003700">
    <property type="term" value="F:DNA-binding transcription factor activity"/>
    <property type="evidence" value="ECO:0007669"/>
    <property type="project" value="TreeGrafter"/>
</dbReference>
<dbReference type="SUPFAM" id="SSF46785">
    <property type="entry name" value="Winged helix' DNA-binding domain"/>
    <property type="match status" value="1"/>
</dbReference>
<dbReference type="EMBL" id="AP007255">
    <property type="protein sequence ID" value="BAE52155.1"/>
    <property type="molecule type" value="Genomic_DNA"/>
</dbReference>
<dbReference type="InterPro" id="IPR012318">
    <property type="entry name" value="HTH_CRP"/>
</dbReference>
<dbReference type="InterPro" id="IPR014710">
    <property type="entry name" value="RmlC-like_jellyroll"/>
</dbReference>
<dbReference type="GO" id="GO:0016301">
    <property type="term" value="F:kinase activity"/>
    <property type="evidence" value="ECO:0007669"/>
    <property type="project" value="UniProtKB-KW"/>
</dbReference>
<dbReference type="Proteomes" id="UP000007058">
    <property type="component" value="Chromosome"/>
</dbReference>
<feature type="region of interest" description="Disordered" evidence="4">
    <location>
        <begin position="59"/>
        <end position="80"/>
    </location>
</feature>
<dbReference type="SUPFAM" id="SSF51206">
    <property type="entry name" value="cAMP-binding domain-like"/>
    <property type="match status" value="1"/>
</dbReference>
<sequence length="292" mass="31798">MSDRRTHLLRGKDHGRREFEPRQHCQGAGRVRWQGEEGHQGSGARARRQARRVQLLCPRSGGQDQGGCGGLNPVAQPTQDWTRTVPDLAGLDQPTRDRLRALCRPASLPAGTRVFGEGSPCQAYLILLSGEVRVQKVAESGREIVLYRVAAGETCIVTTACLMSGVDYDAEGIAESDVTAQILPASAFRELLGRSEAFRDFVFRAYGSRISSLLMLIDEVAFGRMDRRLAACLLARAKGSGSVTATHQDLAVELGSAREVISRLLKDFERRGWVALSRGSLTLTNPAALAEN</sequence>
<evidence type="ECO:0000256" key="1">
    <source>
        <dbReference type="ARBA" id="ARBA00023015"/>
    </source>
</evidence>
<feature type="region of interest" description="Disordered" evidence="4">
    <location>
        <begin position="1"/>
        <end position="26"/>
    </location>
</feature>